<dbReference type="AlphaFoldDB" id="A0A061RMF7"/>
<organism evidence="1">
    <name type="scientific">Tetraselmis sp. GSL018</name>
    <dbReference type="NCBI Taxonomy" id="582737"/>
    <lineage>
        <taxon>Eukaryota</taxon>
        <taxon>Viridiplantae</taxon>
        <taxon>Chlorophyta</taxon>
        <taxon>core chlorophytes</taxon>
        <taxon>Chlorodendrophyceae</taxon>
        <taxon>Chlorodendrales</taxon>
        <taxon>Chlorodendraceae</taxon>
        <taxon>Tetraselmis</taxon>
    </lineage>
</organism>
<protein>
    <submittedName>
        <fullName evidence="1">Flagellar associated protein</fullName>
    </submittedName>
</protein>
<name>A0A061RMF7_9CHLO</name>
<accession>A0A061RMF7</accession>
<proteinExistence type="predicted"/>
<keyword evidence="1" id="KW-0966">Cell projection</keyword>
<keyword evidence="1" id="KW-0282">Flagellum</keyword>
<keyword evidence="1" id="KW-0969">Cilium</keyword>
<sequence>MRYGLHRTANHQFKPGLQFYWGRLFDPQKARATIETLRLVRHRGSNLASDSLDTELAQLFVDAVLIWKNGSVTEALDVEWLANYLRFEAGVMYESWFFEDAIWAIYSFFCWHLREDFWEAHQDLCLLAGINESESRLISMAERAPSENCRTSQFVSTRASHLTSSRFSRSIRNSASRLSEAE</sequence>
<evidence type="ECO:0000313" key="1">
    <source>
        <dbReference type="EMBL" id="JAC71949.1"/>
    </source>
</evidence>
<gene>
    <name evidence="1" type="ORF">TSPGSL018_810</name>
</gene>
<dbReference type="EMBL" id="GBEZ01014098">
    <property type="protein sequence ID" value="JAC71949.1"/>
    <property type="molecule type" value="Transcribed_RNA"/>
</dbReference>
<reference evidence="1" key="1">
    <citation type="submission" date="2014-05" db="EMBL/GenBank/DDBJ databases">
        <title>The transcriptome of the halophilic microalga Tetraselmis sp. GSL018 isolated from the Great Salt Lake, Utah.</title>
        <authorList>
            <person name="Jinkerson R.E."/>
            <person name="D'Adamo S."/>
            <person name="Posewitz M.C."/>
        </authorList>
    </citation>
    <scope>NUCLEOTIDE SEQUENCE</scope>
    <source>
        <strain evidence="1">GSL018</strain>
    </source>
</reference>